<dbReference type="Pfam" id="PF13419">
    <property type="entry name" value="HAD_2"/>
    <property type="match status" value="1"/>
</dbReference>
<dbReference type="GO" id="GO:0006281">
    <property type="term" value="P:DNA repair"/>
    <property type="evidence" value="ECO:0007669"/>
    <property type="project" value="TreeGrafter"/>
</dbReference>
<dbReference type="GO" id="GO:0005829">
    <property type="term" value="C:cytosol"/>
    <property type="evidence" value="ECO:0007669"/>
    <property type="project" value="TreeGrafter"/>
</dbReference>
<proteinExistence type="predicted"/>
<dbReference type="InterPro" id="IPR036412">
    <property type="entry name" value="HAD-like_sf"/>
</dbReference>
<dbReference type="InterPro" id="IPR041492">
    <property type="entry name" value="HAD_2"/>
</dbReference>
<gene>
    <name evidence="1" type="ORF">APZ00_21495</name>
</gene>
<keyword evidence="2" id="KW-1185">Reference proteome</keyword>
<dbReference type="eggNOG" id="COG0546">
    <property type="taxonomic scope" value="Bacteria"/>
</dbReference>
<dbReference type="KEGG" id="pphr:APZ00_21495"/>
<accession>A0A0U3ECP6</accession>
<dbReference type="Gene3D" id="1.10.150.240">
    <property type="entry name" value="Putative phosphatase, domain 2"/>
    <property type="match status" value="1"/>
</dbReference>
<dbReference type="InterPro" id="IPR006439">
    <property type="entry name" value="HAD-SF_hydro_IA"/>
</dbReference>
<dbReference type="SFLD" id="SFLDG01129">
    <property type="entry name" value="C1.5:_HAD__Beta-PGM__Phosphata"/>
    <property type="match status" value="1"/>
</dbReference>
<protein>
    <submittedName>
        <fullName evidence="1">HAD family hydrolase</fullName>
    </submittedName>
</protein>
<evidence type="ECO:0000313" key="2">
    <source>
        <dbReference type="Proteomes" id="UP000064921"/>
    </source>
</evidence>
<dbReference type="EMBL" id="CP013068">
    <property type="protein sequence ID" value="ALV29297.1"/>
    <property type="molecule type" value="Genomic_DNA"/>
</dbReference>
<dbReference type="InterPro" id="IPR023198">
    <property type="entry name" value="PGP-like_dom2"/>
</dbReference>
<dbReference type="Gene3D" id="3.40.50.1000">
    <property type="entry name" value="HAD superfamily/HAD-like"/>
    <property type="match status" value="1"/>
</dbReference>
<dbReference type="SUPFAM" id="SSF56784">
    <property type="entry name" value="HAD-like"/>
    <property type="match status" value="1"/>
</dbReference>
<evidence type="ECO:0000313" key="1">
    <source>
        <dbReference type="EMBL" id="ALV29297.1"/>
    </source>
</evidence>
<dbReference type="PANTHER" id="PTHR43434">
    <property type="entry name" value="PHOSPHOGLYCOLATE PHOSPHATASE"/>
    <property type="match status" value="1"/>
</dbReference>
<dbReference type="RefSeq" id="WP_058900179.1">
    <property type="nucleotide sequence ID" value="NZ_CP013068.1"/>
</dbReference>
<name>A0A0U3ECP6_9HYPH</name>
<dbReference type="SFLD" id="SFLDS00003">
    <property type="entry name" value="Haloacid_Dehalogenase"/>
    <property type="match status" value="1"/>
</dbReference>
<organism evidence="1 2">
    <name type="scientific">Pannonibacter phragmitetus</name>
    <dbReference type="NCBI Taxonomy" id="121719"/>
    <lineage>
        <taxon>Bacteria</taxon>
        <taxon>Pseudomonadati</taxon>
        <taxon>Pseudomonadota</taxon>
        <taxon>Alphaproteobacteria</taxon>
        <taxon>Hyphomicrobiales</taxon>
        <taxon>Stappiaceae</taxon>
        <taxon>Pannonibacter</taxon>
    </lineage>
</organism>
<dbReference type="NCBIfam" id="TIGR01509">
    <property type="entry name" value="HAD-SF-IA-v3"/>
    <property type="match status" value="1"/>
</dbReference>
<dbReference type="PANTHER" id="PTHR43434:SF24">
    <property type="entry name" value="HYDROLASE-RELATED"/>
    <property type="match status" value="1"/>
</dbReference>
<dbReference type="GO" id="GO:0008967">
    <property type="term" value="F:phosphoglycolate phosphatase activity"/>
    <property type="evidence" value="ECO:0007669"/>
    <property type="project" value="TreeGrafter"/>
</dbReference>
<dbReference type="AlphaFoldDB" id="A0A0U3ECP6"/>
<reference evidence="1 2" key="1">
    <citation type="submission" date="2015-10" db="EMBL/GenBank/DDBJ databases">
        <title>The world's first case of liver abscess caused by Pannonibacter phragmitetus.</title>
        <authorList>
            <person name="Ming D."/>
            <person name="Wang M."/>
            <person name="Zhou Y."/>
            <person name="Jiang T."/>
            <person name="Hu S."/>
        </authorList>
    </citation>
    <scope>NUCLEOTIDE SEQUENCE [LARGE SCALE GENOMIC DNA]</scope>
    <source>
        <strain evidence="1 2">31801</strain>
    </source>
</reference>
<sequence>MYLVIFDCDGTLIDSQETILHGLEVGFAAAGLPMPGRKEALSIVGLSLEQAFARLVGPDHRGKVGMMSEAYRASKRSRRAAGLDHDPLYPGAREAILRLGARGDVLLGIATGKARRGVDHMLKLHDLEGRFITIQTADTSPSKPHPDMVLRAMGETGAEPLRTVMIGDTSFDMEMARAAGALAVGVSWGYHTADLLHGAGAHAVIDQFDEIDGAIARCLGWTLETL</sequence>
<keyword evidence="1" id="KW-0378">Hydrolase</keyword>
<dbReference type="SFLD" id="SFLDG01135">
    <property type="entry name" value="C1.5.6:_HAD__Beta-PGM__Phospha"/>
    <property type="match status" value="1"/>
</dbReference>
<dbReference type="STRING" id="121719.APZ00_21495"/>
<dbReference type="Proteomes" id="UP000064921">
    <property type="component" value="Chromosome"/>
</dbReference>
<dbReference type="InterPro" id="IPR023214">
    <property type="entry name" value="HAD_sf"/>
</dbReference>
<dbReference type="NCBIfam" id="TIGR01549">
    <property type="entry name" value="HAD-SF-IA-v1"/>
    <property type="match status" value="1"/>
</dbReference>
<dbReference type="InterPro" id="IPR050155">
    <property type="entry name" value="HAD-like_hydrolase_sf"/>
</dbReference>